<dbReference type="GO" id="GO:0003677">
    <property type="term" value="F:DNA binding"/>
    <property type="evidence" value="ECO:0007669"/>
    <property type="project" value="InterPro"/>
</dbReference>
<dbReference type="Gene3D" id="1.10.260.40">
    <property type="entry name" value="lambda repressor-like DNA-binding domains"/>
    <property type="match status" value="1"/>
</dbReference>
<feature type="repeat" description="TPR" evidence="3">
    <location>
        <begin position="279"/>
        <end position="312"/>
    </location>
</feature>
<dbReference type="PROSITE" id="PS50943">
    <property type="entry name" value="HTH_CROC1"/>
    <property type="match status" value="1"/>
</dbReference>
<dbReference type="Pfam" id="PF13424">
    <property type="entry name" value="TPR_12"/>
    <property type="match status" value="1"/>
</dbReference>
<name>A0A7W1XDA3_9BACL</name>
<dbReference type="InterPro" id="IPR010982">
    <property type="entry name" value="Lambda_DNA-bd_dom_sf"/>
</dbReference>
<keyword evidence="1" id="KW-0677">Repeat</keyword>
<dbReference type="PANTHER" id="PTHR45641">
    <property type="entry name" value="TETRATRICOPEPTIDE REPEAT PROTEIN (AFU_ORTHOLOGUE AFUA_6G03870)"/>
    <property type="match status" value="1"/>
</dbReference>
<dbReference type="SMART" id="SM00028">
    <property type="entry name" value="TPR"/>
    <property type="match status" value="5"/>
</dbReference>
<reference evidence="5 6" key="1">
    <citation type="submission" date="2020-07" db="EMBL/GenBank/DDBJ databases">
        <authorList>
            <person name="Feng H."/>
        </authorList>
    </citation>
    <scope>NUCLEOTIDE SEQUENCE [LARGE SCALE GENOMIC DNA]</scope>
    <source>
        <strain evidence="6">s-11</strain>
    </source>
</reference>
<gene>
    <name evidence="5" type="ORF">H1164_16570</name>
</gene>
<evidence type="ECO:0000256" key="2">
    <source>
        <dbReference type="ARBA" id="ARBA00022803"/>
    </source>
</evidence>
<keyword evidence="6" id="KW-1185">Reference proteome</keyword>
<comment type="caution">
    <text evidence="5">The sequence shown here is derived from an EMBL/GenBank/DDBJ whole genome shotgun (WGS) entry which is preliminary data.</text>
</comment>
<dbReference type="SUPFAM" id="SSF47413">
    <property type="entry name" value="lambda repressor-like DNA-binding domains"/>
    <property type="match status" value="1"/>
</dbReference>
<dbReference type="EMBL" id="JACEIP010000041">
    <property type="protein sequence ID" value="MBA4544449.1"/>
    <property type="molecule type" value="Genomic_DNA"/>
</dbReference>
<dbReference type="InterPro" id="IPR001387">
    <property type="entry name" value="Cro/C1-type_HTH"/>
</dbReference>
<evidence type="ECO:0000313" key="6">
    <source>
        <dbReference type="Proteomes" id="UP000530514"/>
    </source>
</evidence>
<feature type="repeat" description="TPR" evidence="3">
    <location>
        <begin position="319"/>
        <end position="352"/>
    </location>
</feature>
<dbReference type="SMART" id="SM00530">
    <property type="entry name" value="HTH_XRE"/>
    <property type="match status" value="1"/>
</dbReference>
<sequence>MKTLALHEIGEVIRKVRKDRGLRLEDLADENISPATVSNIERGVAHVSPEKISYLLEKLDLPMHKLPEMLVQEQEELKKVKFKLLTIATLRKTGFIDEALDLLEELNLEESHPYIAHAYYFKAKCYMGKRKWKQAERALYNALRISQQNPYKENNMEAASYLLLGLISYYRNDIEQALEFTNNGIEAFVEDGENRHIKALLYRNKGVYLQRTGRITEGIQLVHEIWEQIPLMDDIGTALGFYWLRSEFSRLSGLLDEAIEIATEGIEISRRNKQYDSMCDLWTVLGSVYTAKKEWDLAETSFKMALKLEGKFPEDQRLTTVYTRLGILYMKQGRNENAYGALEKAIKYAEKFNDTSRLSTSLIMMGDLCQIIDKTDEAISHYQKALEIAQKQGYKEKEFKAWFSLARCFDGKDEQEFQNCMRNMYNVKKEFNRKEVEFLEESI</sequence>
<accession>A0A7W1XDA3</accession>
<dbReference type="AlphaFoldDB" id="A0A7W1XDA3"/>
<feature type="repeat" description="TPR" evidence="3">
    <location>
        <begin position="359"/>
        <end position="392"/>
    </location>
</feature>
<feature type="domain" description="HTH cro/C1-type" evidence="4">
    <location>
        <begin position="13"/>
        <end position="66"/>
    </location>
</feature>
<dbReference type="OrthoDB" id="2985637at2"/>
<dbReference type="RefSeq" id="WP_033099545.1">
    <property type="nucleotide sequence ID" value="NZ_JACEIP010000041.1"/>
</dbReference>
<dbReference type="Pfam" id="PF01381">
    <property type="entry name" value="HTH_3"/>
    <property type="match status" value="1"/>
</dbReference>
<protein>
    <submittedName>
        <fullName evidence="5">Helix-turn-helix transcriptional regulator</fullName>
    </submittedName>
</protein>
<dbReference type="PANTHER" id="PTHR45641:SF19">
    <property type="entry name" value="NEPHROCYSTIN-3"/>
    <property type="match status" value="1"/>
</dbReference>
<evidence type="ECO:0000256" key="1">
    <source>
        <dbReference type="ARBA" id="ARBA00022737"/>
    </source>
</evidence>
<evidence type="ECO:0000259" key="4">
    <source>
        <dbReference type="PROSITE" id="PS50943"/>
    </source>
</evidence>
<dbReference type="PROSITE" id="PS50005">
    <property type="entry name" value="TPR"/>
    <property type="match status" value="3"/>
</dbReference>
<evidence type="ECO:0000313" key="5">
    <source>
        <dbReference type="EMBL" id="MBA4544449.1"/>
    </source>
</evidence>
<dbReference type="Proteomes" id="UP000530514">
    <property type="component" value="Unassembled WGS sequence"/>
</dbReference>
<keyword evidence="2 3" id="KW-0802">TPR repeat</keyword>
<organism evidence="5 6">
    <name type="scientific">Thermoactinomyces daqus</name>
    <dbReference type="NCBI Taxonomy" id="1329516"/>
    <lineage>
        <taxon>Bacteria</taxon>
        <taxon>Bacillati</taxon>
        <taxon>Bacillota</taxon>
        <taxon>Bacilli</taxon>
        <taxon>Bacillales</taxon>
        <taxon>Thermoactinomycetaceae</taxon>
        <taxon>Thermoactinomyces</taxon>
    </lineage>
</organism>
<evidence type="ECO:0000256" key="3">
    <source>
        <dbReference type="PROSITE-ProRule" id="PRU00339"/>
    </source>
</evidence>
<dbReference type="InterPro" id="IPR019734">
    <property type="entry name" value="TPR_rpt"/>
</dbReference>
<dbReference type="CDD" id="cd00093">
    <property type="entry name" value="HTH_XRE"/>
    <property type="match status" value="1"/>
</dbReference>
<proteinExistence type="predicted"/>
<dbReference type="InterPro" id="IPR011990">
    <property type="entry name" value="TPR-like_helical_dom_sf"/>
</dbReference>
<dbReference type="SUPFAM" id="SSF48452">
    <property type="entry name" value="TPR-like"/>
    <property type="match status" value="2"/>
</dbReference>
<dbReference type="Gene3D" id="1.25.40.10">
    <property type="entry name" value="Tetratricopeptide repeat domain"/>
    <property type="match status" value="2"/>
</dbReference>